<keyword evidence="1" id="KW-0732">Signal</keyword>
<dbReference type="RefSeq" id="WP_284054366.1">
    <property type="nucleotide sequence ID" value="NZ_JAGRQC010000003.1"/>
</dbReference>
<name>A0A8T4IEY7_9SPHN</name>
<keyword evidence="3" id="KW-0282">Flagellum</keyword>
<proteinExistence type="predicted"/>
<reference evidence="3" key="1">
    <citation type="submission" date="2021-04" db="EMBL/GenBank/DDBJ databases">
        <title>Ouciella asimina sp. nov., isolated from the surface seawater in the hydrothermal field of Okinawa Trough.</title>
        <authorList>
            <person name="Shuang W."/>
        </authorList>
    </citation>
    <scope>NUCLEOTIDE SEQUENCE</scope>
    <source>
        <strain evidence="3">LXI357</strain>
    </source>
</reference>
<evidence type="ECO:0000313" key="3">
    <source>
        <dbReference type="EMBL" id="MBR0553120.1"/>
    </source>
</evidence>
<accession>A0A8T4IEY7</accession>
<evidence type="ECO:0000259" key="2">
    <source>
        <dbReference type="Pfam" id="PF13144"/>
    </source>
</evidence>
<feature type="chain" id="PRO_5035925369" evidence="1">
    <location>
        <begin position="19"/>
        <end position="180"/>
    </location>
</feature>
<sequence length="180" mass="18858">MFRAILPAMLLAAAPAAAQTAQFQDTALLDTAVAQFTGKAIGEEGGARTAIDKRLKLAACAMPQLDWRGSFHDAVIVRCMSPVWRIFVPVNVARPAPAPAAVGTTSAARVPAAKPVKIIKRNDPVTIEAGSDGFKITRDGIAMGDAAAGERLQVRVEQGKPPIQAIAVEPGRVTLPGWAE</sequence>
<keyword evidence="4" id="KW-1185">Reference proteome</keyword>
<comment type="caution">
    <text evidence="3">The sequence shown here is derived from an EMBL/GenBank/DDBJ whole genome shotgun (WGS) entry which is preliminary data.</text>
</comment>
<organism evidence="3 4">
    <name type="scientific">Stakelama marina</name>
    <dbReference type="NCBI Taxonomy" id="2826939"/>
    <lineage>
        <taxon>Bacteria</taxon>
        <taxon>Pseudomonadati</taxon>
        <taxon>Pseudomonadota</taxon>
        <taxon>Alphaproteobacteria</taxon>
        <taxon>Sphingomonadales</taxon>
        <taxon>Sphingomonadaceae</taxon>
        <taxon>Stakelama</taxon>
    </lineage>
</organism>
<dbReference type="Gene3D" id="2.30.30.760">
    <property type="match status" value="1"/>
</dbReference>
<gene>
    <name evidence="3" type="ORF">J7S20_11435</name>
</gene>
<evidence type="ECO:0000313" key="4">
    <source>
        <dbReference type="Proteomes" id="UP000676996"/>
    </source>
</evidence>
<feature type="signal peptide" evidence="1">
    <location>
        <begin position="1"/>
        <end position="18"/>
    </location>
</feature>
<evidence type="ECO:0000256" key="1">
    <source>
        <dbReference type="SAM" id="SignalP"/>
    </source>
</evidence>
<keyword evidence="3" id="KW-0969">Cilium</keyword>
<keyword evidence="3" id="KW-0966">Cell projection</keyword>
<dbReference type="Proteomes" id="UP000676996">
    <property type="component" value="Unassembled WGS sequence"/>
</dbReference>
<dbReference type="Pfam" id="PF13144">
    <property type="entry name" value="ChapFlgA"/>
    <property type="match status" value="1"/>
</dbReference>
<feature type="domain" description="Flagella basal body P-ring formation protein FlgA SAF" evidence="2">
    <location>
        <begin position="115"/>
        <end position="174"/>
    </location>
</feature>
<dbReference type="AlphaFoldDB" id="A0A8T4IEY7"/>
<dbReference type="InterPro" id="IPR017585">
    <property type="entry name" value="SAF_FlgA"/>
</dbReference>
<dbReference type="EMBL" id="JAGRQC010000003">
    <property type="protein sequence ID" value="MBR0553120.1"/>
    <property type="molecule type" value="Genomic_DNA"/>
</dbReference>
<protein>
    <submittedName>
        <fullName evidence="3">Flagella basal body P-ring formation protein FlgA</fullName>
    </submittedName>
</protein>